<evidence type="ECO:0000256" key="1">
    <source>
        <dbReference type="ARBA" id="ARBA00009981"/>
    </source>
</evidence>
<dbReference type="InterPro" id="IPR051405">
    <property type="entry name" value="phD/YefM_antitoxin"/>
</dbReference>
<keyword evidence="4" id="KW-1185">Reference proteome</keyword>
<evidence type="ECO:0000256" key="2">
    <source>
        <dbReference type="RuleBase" id="RU362080"/>
    </source>
</evidence>
<dbReference type="Proteomes" id="UP000056419">
    <property type="component" value="Unassembled WGS sequence"/>
</dbReference>
<dbReference type="AlphaFoldDB" id="A0A108TAM8"/>
<comment type="similarity">
    <text evidence="1 2">Belongs to the phD/YefM antitoxin family.</text>
</comment>
<dbReference type="RefSeq" id="WP_060385335.1">
    <property type="nucleotide sequence ID" value="NZ_LRGC01000003.1"/>
</dbReference>
<dbReference type="PATRIC" id="fig|46506.5.peg.832"/>
<gene>
    <name evidence="3" type="primary">yefM</name>
    <name evidence="3" type="ORF">AA415_00772</name>
</gene>
<evidence type="ECO:0000313" key="3">
    <source>
        <dbReference type="EMBL" id="KWR56465.1"/>
    </source>
</evidence>
<comment type="caution">
    <text evidence="3">The sequence shown here is derived from an EMBL/GenBank/DDBJ whole genome shotgun (WGS) entry which is preliminary data.</text>
</comment>
<accession>A0A108TAM8</accession>
<reference evidence="3 4" key="1">
    <citation type="journal article" date="2016" name="BMC Genomics">
        <title>Type VI secretion systems of human gut Bacteroidales segregate into three genetic architectures, two of which are contained on mobile genetic elements.</title>
        <authorList>
            <person name="Coyne M.J."/>
            <person name="Roelofs K.G."/>
            <person name="Comstock L.E."/>
        </authorList>
    </citation>
    <scope>NUCLEOTIDE SEQUENCE [LARGE SCALE GENOMIC DNA]</scope>
    <source>
        <strain evidence="3 4">CL09T03C01</strain>
    </source>
</reference>
<dbReference type="Pfam" id="PF02604">
    <property type="entry name" value="PhdYeFM_antitox"/>
    <property type="match status" value="1"/>
</dbReference>
<dbReference type="PANTHER" id="PTHR33713">
    <property type="entry name" value="ANTITOXIN YAFN-RELATED"/>
    <property type="match status" value="1"/>
</dbReference>
<dbReference type="Gene3D" id="3.40.1620.10">
    <property type="entry name" value="YefM-like domain"/>
    <property type="match status" value="1"/>
</dbReference>
<dbReference type="EMBL" id="LRGC01000003">
    <property type="protein sequence ID" value="KWR56465.1"/>
    <property type="molecule type" value="Genomic_DNA"/>
</dbReference>
<sequence>MKTTNYTDLKANLKGYIDSVIDDCDTVFINRGNGTGVVMISLEEYNSLKETEYIMSSEQTMNDIRKGEEDLKAGKGIEVNLDEL</sequence>
<protein>
    <recommendedName>
        <fullName evidence="2">Antitoxin</fullName>
    </recommendedName>
</protein>
<name>A0A108TAM8_BACSE</name>
<dbReference type="NCBIfam" id="TIGR01552">
    <property type="entry name" value="phd_fam"/>
    <property type="match status" value="1"/>
</dbReference>
<evidence type="ECO:0000313" key="4">
    <source>
        <dbReference type="Proteomes" id="UP000056419"/>
    </source>
</evidence>
<dbReference type="PANTHER" id="PTHR33713:SF6">
    <property type="entry name" value="ANTITOXIN YEFM"/>
    <property type="match status" value="1"/>
</dbReference>
<organism evidence="3 4">
    <name type="scientific">Bacteroides stercoris</name>
    <dbReference type="NCBI Taxonomy" id="46506"/>
    <lineage>
        <taxon>Bacteria</taxon>
        <taxon>Pseudomonadati</taxon>
        <taxon>Bacteroidota</taxon>
        <taxon>Bacteroidia</taxon>
        <taxon>Bacteroidales</taxon>
        <taxon>Bacteroidaceae</taxon>
        <taxon>Bacteroides</taxon>
    </lineage>
</organism>
<dbReference type="InterPro" id="IPR036165">
    <property type="entry name" value="YefM-like_sf"/>
</dbReference>
<comment type="function">
    <text evidence="2">Antitoxin component of a type II toxin-antitoxin (TA) system.</text>
</comment>
<dbReference type="InterPro" id="IPR006442">
    <property type="entry name" value="Antitoxin_Phd/YefM"/>
</dbReference>
<proteinExistence type="inferred from homology"/>
<dbReference type="SUPFAM" id="SSF143120">
    <property type="entry name" value="YefM-like"/>
    <property type="match status" value="1"/>
</dbReference>